<keyword evidence="2" id="KW-1185">Reference proteome</keyword>
<evidence type="ECO:0008006" key="3">
    <source>
        <dbReference type="Google" id="ProtNLM"/>
    </source>
</evidence>
<organism evidence="1 2">
    <name type="scientific">Clostridium oryzae</name>
    <dbReference type="NCBI Taxonomy" id="1450648"/>
    <lineage>
        <taxon>Bacteria</taxon>
        <taxon>Bacillati</taxon>
        <taxon>Bacillota</taxon>
        <taxon>Clostridia</taxon>
        <taxon>Eubacteriales</taxon>
        <taxon>Clostridiaceae</taxon>
        <taxon>Clostridium</taxon>
    </lineage>
</organism>
<protein>
    <recommendedName>
        <fullName evidence="3">Metal-binding protein</fullName>
    </recommendedName>
</protein>
<gene>
    <name evidence="1" type="ORF">CLORY_23510</name>
</gene>
<dbReference type="Proteomes" id="UP000190080">
    <property type="component" value="Unassembled WGS sequence"/>
</dbReference>
<dbReference type="AlphaFoldDB" id="A0A1V4IMQ5"/>
<name>A0A1V4IMQ5_9CLOT</name>
<sequence>MTLREIMKYIESEYEVINKTHCEVCGGEFITEQIQLSIIEGAPFDVCSCTCENCGHEKDFFFSAPFVYEDGEPFNNTLN</sequence>
<accession>A0A1V4IMQ5</accession>
<dbReference type="OrthoDB" id="1913450at2"/>
<dbReference type="STRING" id="1450648.CLORY_23510"/>
<evidence type="ECO:0000313" key="1">
    <source>
        <dbReference type="EMBL" id="OPJ61311.1"/>
    </source>
</evidence>
<comment type="caution">
    <text evidence="1">The sequence shown here is derived from an EMBL/GenBank/DDBJ whole genome shotgun (WGS) entry which is preliminary data.</text>
</comment>
<proteinExistence type="predicted"/>
<dbReference type="RefSeq" id="WP_079424595.1">
    <property type="nucleotide sequence ID" value="NZ_MZGV01000023.1"/>
</dbReference>
<dbReference type="EMBL" id="MZGV01000023">
    <property type="protein sequence ID" value="OPJ61311.1"/>
    <property type="molecule type" value="Genomic_DNA"/>
</dbReference>
<reference evidence="1 2" key="1">
    <citation type="submission" date="2017-03" db="EMBL/GenBank/DDBJ databases">
        <title>Genome sequence of Clostridium oryzae DSM 28571.</title>
        <authorList>
            <person name="Poehlein A."/>
            <person name="Daniel R."/>
        </authorList>
    </citation>
    <scope>NUCLEOTIDE SEQUENCE [LARGE SCALE GENOMIC DNA]</scope>
    <source>
        <strain evidence="1 2">DSM 28571</strain>
    </source>
</reference>
<evidence type="ECO:0000313" key="2">
    <source>
        <dbReference type="Proteomes" id="UP000190080"/>
    </source>
</evidence>